<evidence type="ECO:0000256" key="4">
    <source>
        <dbReference type="ARBA" id="ARBA00023136"/>
    </source>
</evidence>
<dbReference type="STRING" id="1471761.B0W44_03130"/>
<dbReference type="InterPro" id="IPR003825">
    <property type="entry name" value="Colicin-V_CvpA"/>
</dbReference>
<evidence type="ECO:0000256" key="3">
    <source>
        <dbReference type="ARBA" id="ARBA00022989"/>
    </source>
</evidence>
<dbReference type="KEGG" id="ntr:B0W44_03130"/>
<evidence type="ECO:0000313" key="6">
    <source>
        <dbReference type="EMBL" id="AQS54913.1"/>
    </source>
</evidence>
<keyword evidence="2 5" id="KW-0812">Transmembrane</keyword>
<dbReference type="OrthoDB" id="1809613at2"/>
<feature type="transmembrane region" description="Helical" evidence="5">
    <location>
        <begin position="79"/>
        <end position="100"/>
    </location>
</feature>
<keyword evidence="4 5" id="KW-0472">Membrane</keyword>
<feature type="transmembrane region" description="Helical" evidence="5">
    <location>
        <begin position="27"/>
        <end position="46"/>
    </location>
</feature>
<evidence type="ECO:0000256" key="5">
    <source>
        <dbReference type="SAM" id="Phobius"/>
    </source>
</evidence>
<protein>
    <recommendedName>
        <fullName evidence="8">Colicin V production protein</fullName>
    </recommendedName>
</protein>
<sequence length="181" mass="19880">MPMNLLDIVVLLLLAGAVLNGLRRGFVLQIASLIGFVLALVIAFRFSADLANGLGEVVPVTSRDGETPSWLSFLPLDAVLYRVIAFVLLFFGTKFLFRLIAGMLHHVVKLPVLNTVNRLAGVFLALVQIGIILVIAINALQFIPGPKMQSLLQESWFATWVTNTTPALTSWLKEWILSPKT</sequence>
<evidence type="ECO:0000256" key="2">
    <source>
        <dbReference type="ARBA" id="ARBA00022692"/>
    </source>
</evidence>
<comment type="subcellular location">
    <subcellularLocation>
        <location evidence="1">Membrane</location>
        <topology evidence="1">Multi-pass membrane protein</topology>
    </subcellularLocation>
</comment>
<accession>A0A1U9K4G5</accession>
<dbReference type="PANTHER" id="PTHR37306:SF1">
    <property type="entry name" value="COLICIN V PRODUCTION PROTEIN"/>
    <property type="match status" value="1"/>
</dbReference>
<organism evidence="6 7">
    <name type="scientific">Novibacillus thermophilus</name>
    <dbReference type="NCBI Taxonomy" id="1471761"/>
    <lineage>
        <taxon>Bacteria</taxon>
        <taxon>Bacillati</taxon>
        <taxon>Bacillota</taxon>
        <taxon>Bacilli</taxon>
        <taxon>Bacillales</taxon>
        <taxon>Thermoactinomycetaceae</taxon>
        <taxon>Novibacillus</taxon>
    </lineage>
</organism>
<feature type="transmembrane region" description="Helical" evidence="5">
    <location>
        <begin position="120"/>
        <end position="140"/>
    </location>
</feature>
<dbReference type="Pfam" id="PF02674">
    <property type="entry name" value="Colicin_V"/>
    <property type="match status" value="1"/>
</dbReference>
<reference evidence="6 7" key="1">
    <citation type="journal article" date="2015" name="Int. J. Syst. Evol. Microbiol.">
        <title>Novibacillus thermophilus gen. nov., sp. nov., a Gram-staining-negative and moderately thermophilic member of the family Thermoactinomycetaceae.</title>
        <authorList>
            <person name="Yang G."/>
            <person name="Chen J."/>
            <person name="Zhou S."/>
        </authorList>
    </citation>
    <scope>NUCLEOTIDE SEQUENCE [LARGE SCALE GENOMIC DNA]</scope>
    <source>
        <strain evidence="6 7">SG-1</strain>
    </source>
</reference>
<evidence type="ECO:0008006" key="8">
    <source>
        <dbReference type="Google" id="ProtNLM"/>
    </source>
</evidence>
<dbReference type="AlphaFoldDB" id="A0A1U9K4G5"/>
<gene>
    <name evidence="6" type="ORF">B0W44_03130</name>
</gene>
<name>A0A1U9K4G5_9BACL</name>
<keyword evidence="7" id="KW-1185">Reference proteome</keyword>
<proteinExistence type="predicted"/>
<dbReference type="GO" id="GO:0016020">
    <property type="term" value="C:membrane"/>
    <property type="evidence" value="ECO:0007669"/>
    <property type="project" value="UniProtKB-SubCell"/>
</dbReference>
<keyword evidence="3 5" id="KW-1133">Transmembrane helix</keyword>
<evidence type="ECO:0000256" key="1">
    <source>
        <dbReference type="ARBA" id="ARBA00004141"/>
    </source>
</evidence>
<dbReference type="PANTHER" id="PTHR37306">
    <property type="entry name" value="COLICIN V PRODUCTION PROTEIN"/>
    <property type="match status" value="1"/>
</dbReference>
<dbReference type="EMBL" id="CP019699">
    <property type="protein sequence ID" value="AQS54913.1"/>
    <property type="molecule type" value="Genomic_DNA"/>
</dbReference>
<dbReference type="GO" id="GO:0009403">
    <property type="term" value="P:toxin biosynthetic process"/>
    <property type="evidence" value="ECO:0007669"/>
    <property type="project" value="InterPro"/>
</dbReference>
<evidence type="ECO:0000313" key="7">
    <source>
        <dbReference type="Proteomes" id="UP000188603"/>
    </source>
</evidence>
<dbReference type="Proteomes" id="UP000188603">
    <property type="component" value="Chromosome"/>
</dbReference>